<dbReference type="AlphaFoldDB" id="A0A023G2A8"/>
<dbReference type="EMBL" id="GBBM01007626">
    <property type="protein sequence ID" value="JAC27792.1"/>
    <property type="molecule type" value="mRNA"/>
</dbReference>
<evidence type="ECO:0000313" key="1">
    <source>
        <dbReference type="EMBL" id="JAC27792.1"/>
    </source>
</evidence>
<protein>
    <submittedName>
        <fullName evidence="1">Putative secreted protein</fullName>
    </submittedName>
</protein>
<accession>A0A023G2A8</accession>
<organism evidence="1">
    <name type="scientific">Amblyomma triste</name>
    <name type="common">Neotropical tick</name>
    <dbReference type="NCBI Taxonomy" id="251400"/>
    <lineage>
        <taxon>Eukaryota</taxon>
        <taxon>Metazoa</taxon>
        <taxon>Ecdysozoa</taxon>
        <taxon>Arthropoda</taxon>
        <taxon>Chelicerata</taxon>
        <taxon>Arachnida</taxon>
        <taxon>Acari</taxon>
        <taxon>Parasitiformes</taxon>
        <taxon>Ixodida</taxon>
        <taxon>Ixodoidea</taxon>
        <taxon>Ixodidae</taxon>
        <taxon>Amblyomminae</taxon>
        <taxon>Amblyomma</taxon>
    </lineage>
</organism>
<name>A0A023G2A8_AMBTT</name>
<reference evidence="1" key="1">
    <citation type="submission" date="2014-03" db="EMBL/GenBank/DDBJ databases">
        <title>The sialotranscriptome of Amblyomma triste, Amblyomma parvum and Amblyomma cajennense ticks, uncovered by 454-based RNA-seq.</title>
        <authorList>
            <person name="Garcia G.R."/>
            <person name="Gardinassi L.G."/>
            <person name="Ribeiro J.M."/>
            <person name="Anatriello E."/>
            <person name="Ferreira B.R."/>
            <person name="Moreira H.N."/>
            <person name="Mafra C."/>
            <person name="Olegario M.M."/>
            <person name="Szabo P.J."/>
            <person name="Miranda-Santos I.K."/>
            <person name="Maruyama S.R."/>
        </authorList>
    </citation>
    <scope>NUCLEOTIDE SEQUENCE</scope>
    <source>
        <strain evidence="1">Mato Grasso do Sul</strain>
        <tissue evidence="1">Salivary glands</tissue>
    </source>
</reference>
<proteinExistence type="evidence at transcript level"/>
<sequence length="128" mass="15011">MLRMLTLFELQLVNCFSDKNECELLVWNPEVSAKTETQAETEEKTEAEVEERFKTCKKRYETECPGASQDVLFDEYCKITETEFVKLLTNPPKDLTLPHVPRIRNRYPVQSKHLINGYSFCFQLVLLT</sequence>